<dbReference type="HOGENOM" id="CLU_159452_0_0_1"/>
<proteinExistence type="predicted"/>
<organism evidence="2 3">
    <name type="scientific">Fusarium oxysporum NRRL 32931</name>
    <dbReference type="NCBI Taxonomy" id="660029"/>
    <lineage>
        <taxon>Eukaryota</taxon>
        <taxon>Fungi</taxon>
        <taxon>Dikarya</taxon>
        <taxon>Ascomycota</taxon>
        <taxon>Pezizomycotina</taxon>
        <taxon>Sordariomycetes</taxon>
        <taxon>Hypocreomycetidae</taxon>
        <taxon>Hypocreales</taxon>
        <taxon>Nectriaceae</taxon>
        <taxon>Fusarium</taxon>
        <taxon>Fusarium oxysporum species complex</taxon>
    </lineage>
</organism>
<gene>
    <name evidence="2" type="ORF">FOYG_03836</name>
</gene>
<reference evidence="2 3" key="1">
    <citation type="submission" date="2011-06" db="EMBL/GenBank/DDBJ databases">
        <title>The Genome Sequence of Fusarium oxysporum FOSC 3-a.</title>
        <authorList>
            <consortium name="The Broad Institute Genome Sequencing Platform"/>
            <person name="Ma L.-J."/>
            <person name="Gale L.R."/>
            <person name="Schwartz D.C."/>
            <person name="Zhou S."/>
            <person name="Corby-Kistler H."/>
            <person name="Young S.K."/>
            <person name="Zeng Q."/>
            <person name="Gargeya S."/>
            <person name="Fitzgerald M."/>
            <person name="Haas B."/>
            <person name="Abouelleil A."/>
            <person name="Alvarado L."/>
            <person name="Arachchi H.M."/>
            <person name="Berlin A."/>
            <person name="Brown A."/>
            <person name="Chapman S.B."/>
            <person name="Chen Z."/>
            <person name="Dunbar C."/>
            <person name="Freedman E."/>
            <person name="Gearin G."/>
            <person name="Gellesch M."/>
            <person name="Goldberg J."/>
            <person name="Griggs A."/>
            <person name="Gujja S."/>
            <person name="Heiman D."/>
            <person name="Howarth C."/>
            <person name="Larson L."/>
            <person name="Lui A."/>
            <person name="MacDonald P.J.P."/>
            <person name="Mehta T."/>
            <person name="Montmayeur A."/>
            <person name="Murphy C."/>
            <person name="Neiman D."/>
            <person name="Pearson M."/>
            <person name="Priest M."/>
            <person name="Roberts A."/>
            <person name="Saif S."/>
            <person name="Shea T."/>
            <person name="Shenoy N."/>
            <person name="Sisk P."/>
            <person name="Stolte C."/>
            <person name="Sykes S."/>
            <person name="Wortman J."/>
            <person name="Nusbaum C."/>
            <person name="Birren B."/>
        </authorList>
    </citation>
    <scope>NUCLEOTIDE SEQUENCE [LARGE SCALE GENOMIC DNA]</scope>
    <source>
        <strain evidence="3">FOSC 3-a</strain>
    </source>
</reference>
<evidence type="ECO:0000313" key="3">
    <source>
        <dbReference type="Proteomes" id="UP000030753"/>
    </source>
</evidence>
<dbReference type="EMBL" id="JH717840">
    <property type="protein sequence ID" value="EWY99907.1"/>
    <property type="molecule type" value="Genomic_DNA"/>
</dbReference>
<evidence type="ECO:0000313" key="2">
    <source>
        <dbReference type="EMBL" id="EWY99907.1"/>
    </source>
</evidence>
<dbReference type="OrthoDB" id="5402146at2759"/>
<keyword evidence="1" id="KW-0732">Signal</keyword>
<accession>W9IYY7</accession>
<feature type="chain" id="PRO_5004926544" evidence="1">
    <location>
        <begin position="18"/>
        <end position="150"/>
    </location>
</feature>
<name>W9IYY7_FUSOX</name>
<evidence type="ECO:0000256" key="1">
    <source>
        <dbReference type="SAM" id="SignalP"/>
    </source>
</evidence>
<sequence length="150" mass="16250">MRFSTAIITSLAALSQGYVLTAYKNVDDCKAEGDTNYRIYEGDYDGCQSSVASRAQPVRSTPMAAPSGPMLVQVTSGRVLSGTVTAGRRAQNPSNANSLNLLATARGKLKLETALSAPYFEDLGRAIQSDEGFYGYFLWECMVDMWEPKG</sequence>
<dbReference type="AlphaFoldDB" id="W9IYY7"/>
<feature type="signal peptide" evidence="1">
    <location>
        <begin position="1"/>
        <end position="17"/>
    </location>
</feature>
<dbReference type="Proteomes" id="UP000030753">
    <property type="component" value="Unassembled WGS sequence"/>
</dbReference>
<protein>
    <submittedName>
        <fullName evidence="2">Uncharacterized protein</fullName>
    </submittedName>
</protein>